<organism evidence="1 2">
    <name type="scientific">Clarias magur</name>
    <name type="common">Asian catfish</name>
    <name type="synonym">Macropteronotus magur</name>
    <dbReference type="NCBI Taxonomy" id="1594786"/>
    <lineage>
        <taxon>Eukaryota</taxon>
        <taxon>Metazoa</taxon>
        <taxon>Chordata</taxon>
        <taxon>Craniata</taxon>
        <taxon>Vertebrata</taxon>
        <taxon>Euteleostomi</taxon>
        <taxon>Actinopterygii</taxon>
        <taxon>Neopterygii</taxon>
        <taxon>Teleostei</taxon>
        <taxon>Ostariophysi</taxon>
        <taxon>Siluriformes</taxon>
        <taxon>Clariidae</taxon>
        <taxon>Clarias</taxon>
    </lineage>
</organism>
<sequence length="111" mass="12977">MGQIGNLADTYRFHGVYLDWNWKANSQTVNRKGIFFFFGGTSGTYYFQKNGTIFCSQYSLLCSGMPGRWHPKLEMRWRREGQLKKLIKKTDQVAGCFMNCFEVVEKKEVPQ</sequence>
<dbReference type="EMBL" id="QNUK01000268">
    <property type="protein sequence ID" value="KAF5896678.1"/>
    <property type="molecule type" value="Genomic_DNA"/>
</dbReference>
<dbReference type="Proteomes" id="UP000727407">
    <property type="component" value="Unassembled WGS sequence"/>
</dbReference>
<accession>A0A8J4TY22</accession>
<comment type="caution">
    <text evidence="1">The sequence shown here is derived from an EMBL/GenBank/DDBJ whole genome shotgun (WGS) entry which is preliminary data.</text>
</comment>
<keyword evidence="2" id="KW-1185">Reference proteome</keyword>
<evidence type="ECO:0000313" key="1">
    <source>
        <dbReference type="EMBL" id="KAF5896678.1"/>
    </source>
</evidence>
<dbReference type="AlphaFoldDB" id="A0A8J4TY22"/>
<protein>
    <submittedName>
        <fullName evidence="1">Uncharacterized protein</fullName>
    </submittedName>
</protein>
<proteinExistence type="predicted"/>
<gene>
    <name evidence="1" type="ORF">DAT39_013631</name>
</gene>
<name>A0A8J4TY22_CLAMG</name>
<evidence type="ECO:0000313" key="2">
    <source>
        <dbReference type="Proteomes" id="UP000727407"/>
    </source>
</evidence>
<reference evidence="1" key="1">
    <citation type="submission" date="2020-07" db="EMBL/GenBank/DDBJ databases">
        <title>Clarias magur genome sequencing, assembly and annotation.</title>
        <authorList>
            <person name="Kushwaha B."/>
            <person name="Kumar R."/>
            <person name="Das P."/>
            <person name="Joshi C.G."/>
            <person name="Kumar D."/>
            <person name="Nagpure N.S."/>
            <person name="Pandey M."/>
            <person name="Agarwal S."/>
            <person name="Srivastava S."/>
            <person name="Singh M."/>
            <person name="Sahoo L."/>
            <person name="Jayasankar P."/>
            <person name="Meher P.K."/>
            <person name="Koringa P.G."/>
            <person name="Iquebal M.A."/>
            <person name="Das S.P."/>
            <person name="Bit A."/>
            <person name="Patnaik S."/>
            <person name="Patel N."/>
            <person name="Shah T.M."/>
            <person name="Hinsu A."/>
            <person name="Jena J.K."/>
        </authorList>
    </citation>
    <scope>NUCLEOTIDE SEQUENCE</scope>
    <source>
        <strain evidence="1">CIFAMagur01</strain>
        <tissue evidence="1">Testis</tissue>
    </source>
</reference>